<dbReference type="InterPro" id="IPR038185">
    <property type="entry name" value="MyTH4_dom_sf"/>
</dbReference>
<keyword evidence="6" id="KW-0539">Nucleus</keyword>
<feature type="compositionally biased region" description="Polar residues" evidence="8">
    <location>
        <begin position="405"/>
        <end position="431"/>
    </location>
</feature>
<dbReference type="GO" id="GO:0005856">
    <property type="term" value="C:cytoskeleton"/>
    <property type="evidence" value="ECO:0007669"/>
    <property type="project" value="InterPro"/>
</dbReference>
<dbReference type="Gene3D" id="1.10.555.10">
    <property type="entry name" value="Rho GTPase activation protein"/>
    <property type="match status" value="1"/>
</dbReference>
<evidence type="ECO:0000256" key="8">
    <source>
        <dbReference type="SAM" id="MobiDB-lite"/>
    </source>
</evidence>
<feature type="region of interest" description="Disordered" evidence="8">
    <location>
        <begin position="244"/>
        <end position="371"/>
    </location>
</feature>
<dbReference type="FunFam" id="2.20.70.10:FF:000022">
    <property type="entry name" value="Rho GTPase activating protein 39"/>
    <property type="match status" value="1"/>
</dbReference>
<evidence type="ECO:0000259" key="10">
    <source>
        <dbReference type="PROSITE" id="PS50238"/>
    </source>
</evidence>
<feature type="compositionally biased region" description="Low complexity" evidence="8">
    <location>
        <begin position="354"/>
        <end position="368"/>
    </location>
</feature>
<dbReference type="OMA" id="KQMPTGE"/>
<dbReference type="SUPFAM" id="SSF48350">
    <property type="entry name" value="GTPase activation domain, GAP"/>
    <property type="match status" value="1"/>
</dbReference>
<dbReference type="Pfam" id="PF00784">
    <property type="entry name" value="MyTH4"/>
    <property type="match status" value="1"/>
</dbReference>
<dbReference type="GO" id="GO:0007165">
    <property type="term" value="P:signal transduction"/>
    <property type="evidence" value="ECO:0007669"/>
    <property type="project" value="InterPro"/>
</dbReference>
<dbReference type="GO" id="GO:0005634">
    <property type="term" value="C:nucleus"/>
    <property type="evidence" value="ECO:0007669"/>
    <property type="project" value="UniProtKB-SubCell"/>
</dbReference>
<evidence type="ECO:0000256" key="3">
    <source>
        <dbReference type="ARBA" id="ARBA00022553"/>
    </source>
</evidence>
<dbReference type="InterPro" id="IPR008936">
    <property type="entry name" value="Rho_GTPase_activation_prot"/>
</dbReference>
<comment type="subcellular location">
    <subcellularLocation>
        <location evidence="1">Nucleus</location>
    </subcellularLocation>
</comment>
<keyword evidence="5" id="KW-0007">Acetylation</keyword>
<dbReference type="PROSITE" id="PS51016">
    <property type="entry name" value="MYTH4"/>
    <property type="match status" value="1"/>
</dbReference>
<dbReference type="CDD" id="cd04389">
    <property type="entry name" value="RhoGAP_KIAA1688"/>
    <property type="match status" value="1"/>
</dbReference>
<dbReference type="FunFam" id="1.25.40.530:FF:000003">
    <property type="entry name" value="Rho GTPase-activating protein 39"/>
    <property type="match status" value="1"/>
</dbReference>
<dbReference type="InterPro" id="IPR036020">
    <property type="entry name" value="WW_dom_sf"/>
</dbReference>
<feature type="compositionally biased region" description="Polar residues" evidence="8">
    <location>
        <begin position="87"/>
        <end position="97"/>
    </location>
</feature>
<feature type="domain" description="Rho-GAP" evidence="10">
    <location>
        <begin position="824"/>
        <end position="1012"/>
    </location>
</feature>
<evidence type="ECO:0000259" key="9">
    <source>
        <dbReference type="PROSITE" id="PS50020"/>
    </source>
</evidence>
<evidence type="ECO:0000256" key="5">
    <source>
        <dbReference type="ARBA" id="ARBA00022990"/>
    </source>
</evidence>
<dbReference type="Gene3D" id="2.20.70.10">
    <property type="match status" value="1"/>
</dbReference>
<feature type="compositionally biased region" description="Low complexity" evidence="8">
    <location>
        <begin position="170"/>
        <end position="188"/>
    </location>
</feature>
<keyword evidence="2" id="KW-0343">GTPase activation</keyword>
<organism evidence="12 13">
    <name type="scientific">Chiloscyllium punctatum</name>
    <name type="common">Brownbanded bambooshark</name>
    <name type="synonym">Hemiscyllium punctatum</name>
    <dbReference type="NCBI Taxonomy" id="137246"/>
    <lineage>
        <taxon>Eukaryota</taxon>
        <taxon>Metazoa</taxon>
        <taxon>Chordata</taxon>
        <taxon>Craniata</taxon>
        <taxon>Vertebrata</taxon>
        <taxon>Chondrichthyes</taxon>
        <taxon>Elasmobranchii</taxon>
        <taxon>Galeomorphii</taxon>
        <taxon>Galeoidea</taxon>
        <taxon>Orectolobiformes</taxon>
        <taxon>Hemiscylliidae</taxon>
        <taxon>Chiloscyllium</taxon>
    </lineage>
</organism>
<evidence type="ECO:0000256" key="6">
    <source>
        <dbReference type="ARBA" id="ARBA00023242"/>
    </source>
</evidence>
<dbReference type="InterPro" id="IPR000198">
    <property type="entry name" value="RhoGAP_dom"/>
</dbReference>
<gene>
    <name evidence="12" type="ORF">chiPu_0017044</name>
</gene>
<reference evidence="12 13" key="1">
    <citation type="journal article" date="2018" name="Nat. Ecol. Evol.">
        <title>Shark genomes provide insights into elasmobranch evolution and the origin of vertebrates.</title>
        <authorList>
            <person name="Hara Y"/>
            <person name="Yamaguchi K"/>
            <person name="Onimaru K"/>
            <person name="Kadota M"/>
            <person name="Koyanagi M"/>
            <person name="Keeley SD"/>
            <person name="Tatsumi K"/>
            <person name="Tanaka K"/>
            <person name="Motone F"/>
            <person name="Kageyama Y"/>
            <person name="Nozu R"/>
            <person name="Adachi N"/>
            <person name="Nishimura O"/>
            <person name="Nakagawa R"/>
            <person name="Tanegashima C"/>
            <person name="Kiyatake I"/>
            <person name="Matsumoto R"/>
            <person name="Murakumo K"/>
            <person name="Nishida K"/>
            <person name="Terakita A"/>
            <person name="Kuratani S"/>
            <person name="Sato K"/>
            <person name="Hyodo S Kuraku.S."/>
        </authorList>
    </citation>
    <scope>NUCLEOTIDE SEQUENCE [LARGE SCALE GENOMIC DNA]</scope>
</reference>
<feature type="region of interest" description="Disordered" evidence="8">
    <location>
        <begin position="402"/>
        <end position="455"/>
    </location>
</feature>
<evidence type="ECO:0000256" key="4">
    <source>
        <dbReference type="ARBA" id="ARBA00022737"/>
    </source>
</evidence>
<dbReference type="InterPro" id="IPR001202">
    <property type="entry name" value="WW_dom"/>
</dbReference>
<dbReference type="FunFam" id="1.10.555.10:FF:000011">
    <property type="entry name" value="Rho GTPase-activating protein 39"/>
    <property type="match status" value="1"/>
</dbReference>
<dbReference type="Proteomes" id="UP000287033">
    <property type="component" value="Unassembled WGS sequence"/>
</dbReference>
<feature type="region of interest" description="Disordered" evidence="8">
    <location>
        <begin position="87"/>
        <end position="201"/>
    </location>
</feature>
<sequence>MAESTDWVEIIEPRTREHMYVNLVTGECGWDPPQRVRIRQSSENQWWELFDQNNNRFYYYNALTKQTVWHRPQNCDVVPLARLQAMKRNSQSENRSQPPGDGAHSRKPSGGEVCAFPAQLPGIHAGDTETGNEAVRAMQNSASRKECAGSNSPWQPSPGTKAAMLVKVDSGTSSVSTQQQSSPPVTGQRAVQPSKAVGQAQQPGCFPLGSKTAGCPLEPKPSLHLKKTENGGFCLVLTSVPPCQASQKAQPGPARPLSPKCASSAPIYDEPPIESPIYDEPPMEVDQGSGPGAESGPHRAGAGQASDRGPQVTKLLQGPGYQQQLVARHARKPSSTEYSPAGREYIKQMVNIDPSSKQAAPSSSSDCDSAGRLPAVAPLLAKDSNRQPWKALDVNSVKGAELHSRQSSVQSQEYPTSVVSHQDSGYSTGPSPSLRRRKGRKTVAGQARPGSLGSSSELNVLNEKLMAEMRAVVGRTVTAGVQGSRSSLNADLAESCILADIHKIRLQSEGRHLRQYTARGSKEDIVASNRSLHKLGADMRASVDSELSSRQEVIRQKRTFEKVDFSSHSLERSLTSQISLSLPSPVRNQPQSQNIGSSSQLDPGGQTCNVGYHFPYTTLRKPLPEKSMEDWAAKHLNMHTRGIFRRRLSIANMLSWVGGSIKKPMLVTNDRTIKKDACELFKLVQMYMGDRQTRMERVPIALVIVTKCWTTQGIRDELYIQLCRQTTDNLCYQSLAYGWELMAICLAFFSPSPKFQSYLEGYIYRHTDPAHDMKKLLISTYAKYCYRKLQKVAVTGGKKGLRKPTIEEIHHAKNAILTPSMFGSSLEEIMERQHERYPERKLPWVQTQLSNKVLALGGAQIEGIFRVPGDIDEVNALKLQVDQWRIPENLADPHIPASLLKLWYRELEEPLIPQKFYLQCVNNYENPEAAVAVVASLPEINRLVLGYLIHFLQIFAQPINVSKTKMDVNNLAMVMAPNCLRCQSDDPRIIFENTRKEMSFIRLLIVHLDTSFVKEEL</sequence>
<dbReference type="PANTHER" id="PTHR45876:SF6">
    <property type="entry name" value="RHO GTPASE-ACTIVATING PROTEIN 39-LIKE"/>
    <property type="match status" value="1"/>
</dbReference>
<accession>A0A401T7A5</accession>
<dbReference type="Gene3D" id="1.25.40.530">
    <property type="entry name" value="MyTH4 domain"/>
    <property type="match status" value="1"/>
</dbReference>
<comment type="caution">
    <text evidence="12">The sequence shown here is derived from an EMBL/GenBank/DDBJ whole genome shotgun (WGS) entry which is preliminary data.</text>
</comment>
<dbReference type="PROSITE" id="PS50020">
    <property type="entry name" value="WW_DOMAIN_2"/>
    <property type="match status" value="1"/>
</dbReference>
<dbReference type="Pfam" id="PF00620">
    <property type="entry name" value="RhoGAP"/>
    <property type="match status" value="1"/>
</dbReference>
<dbReference type="SMART" id="SM00324">
    <property type="entry name" value="RhoGAP"/>
    <property type="match status" value="1"/>
</dbReference>
<evidence type="ECO:0000256" key="7">
    <source>
        <dbReference type="ARBA" id="ARBA00070269"/>
    </source>
</evidence>
<keyword evidence="4" id="KW-0677">Repeat</keyword>
<name>A0A401T7A5_CHIPU</name>
<dbReference type="EMBL" id="BEZZ01001202">
    <property type="protein sequence ID" value="GCC38530.1"/>
    <property type="molecule type" value="Genomic_DNA"/>
</dbReference>
<dbReference type="PANTHER" id="PTHR45876">
    <property type="entry name" value="FI04035P"/>
    <property type="match status" value="1"/>
</dbReference>
<dbReference type="SUPFAM" id="SSF51045">
    <property type="entry name" value="WW domain"/>
    <property type="match status" value="1"/>
</dbReference>
<dbReference type="CDD" id="cd00201">
    <property type="entry name" value="WW"/>
    <property type="match status" value="1"/>
</dbReference>
<dbReference type="GO" id="GO:0005096">
    <property type="term" value="F:GTPase activator activity"/>
    <property type="evidence" value="ECO:0007669"/>
    <property type="project" value="UniProtKB-KW"/>
</dbReference>
<dbReference type="OrthoDB" id="437889at2759"/>
<dbReference type="GO" id="GO:0005737">
    <property type="term" value="C:cytoplasm"/>
    <property type="evidence" value="ECO:0007669"/>
    <property type="project" value="TreeGrafter"/>
</dbReference>
<dbReference type="SMART" id="SM00456">
    <property type="entry name" value="WW"/>
    <property type="match status" value="2"/>
</dbReference>
<dbReference type="PROSITE" id="PS50238">
    <property type="entry name" value="RHOGAP"/>
    <property type="match status" value="1"/>
</dbReference>
<dbReference type="InterPro" id="IPR000857">
    <property type="entry name" value="MyTH4_dom"/>
</dbReference>
<evidence type="ECO:0000256" key="2">
    <source>
        <dbReference type="ARBA" id="ARBA00022468"/>
    </source>
</evidence>
<protein>
    <recommendedName>
        <fullName evidence="7">Rho GTPase-activating protein 39</fullName>
    </recommendedName>
</protein>
<keyword evidence="13" id="KW-1185">Reference proteome</keyword>
<evidence type="ECO:0000259" key="11">
    <source>
        <dbReference type="PROSITE" id="PS51016"/>
    </source>
</evidence>
<feature type="domain" description="MyTH4" evidence="11">
    <location>
        <begin position="656"/>
        <end position="813"/>
    </location>
</feature>
<feature type="compositionally biased region" description="Polar residues" evidence="8">
    <location>
        <begin position="149"/>
        <end position="158"/>
    </location>
</feature>
<dbReference type="SMART" id="SM00139">
    <property type="entry name" value="MyTH4"/>
    <property type="match status" value="1"/>
</dbReference>
<feature type="domain" description="WW" evidence="9">
    <location>
        <begin position="40"/>
        <end position="74"/>
    </location>
</feature>
<evidence type="ECO:0000256" key="1">
    <source>
        <dbReference type="ARBA" id="ARBA00004123"/>
    </source>
</evidence>
<dbReference type="AlphaFoldDB" id="A0A401T7A5"/>
<keyword evidence="3" id="KW-0597">Phosphoprotein</keyword>
<evidence type="ECO:0000313" key="12">
    <source>
        <dbReference type="EMBL" id="GCC38530.1"/>
    </source>
</evidence>
<feature type="region of interest" description="Disordered" evidence="8">
    <location>
        <begin position="581"/>
        <end position="604"/>
    </location>
</feature>
<proteinExistence type="predicted"/>
<evidence type="ECO:0000313" key="13">
    <source>
        <dbReference type="Proteomes" id="UP000287033"/>
    </source>
</evidence>
<dbReference type="STRING" id="137246.A0A401T7A5"/>